<dbReference type="Proteomes" id="UP001243330">
    <property type="component" value="Unassembled WGS sequence"/>
</dbReference>
<comment type="caution">
    <text evidence="2">The sequence shown here is derived from an EMBL/GenBank/DDBJ whole genome shotgun (WGS) entry which is preliminary data.</text>
</comment>
<evidence type="ECO:0000313" key="3">
    <source>
        <dbReference type="Proteomes" id="UP001243330"/>
    </source>
</evidence>
<evidence type="ECO:0000256" key="1">
    <source>
        <dbReference type="SAM" id="MobiDB-lite"/>
    </source>
</evidence>
<feature type="region of interest" description="Disordered" evidence="1">
    <location>
        <begin position="113"/>
        <end position="132"/>
    </location>
</feature>
<gene>
    <name evidence="2" type="ORF">CCHR01_09868</name>
</gene>
<feature type="region of interest" description="Disordered" evidence="1">
    <location>
        <begin position="163"/>
        <end position="246"/>
    </location>
</feature>
<evidence type="ECO:0000313" key="2">
    <source>
        <dbReference type="EMBL" id="KAK1847526.1"/>
    </source>
</evidence>
<keyword evidence="3" id="KW-1185">Reference proteome</keyword>
<proteinExistence type="predicted"/>
<sequence length="246" mass="26464">MTLLPTRPLAGGSLCPHCFRRLCLDEPVKLLFVTGCAVDCDVLDPKLASCKQLFRQNDCCPSCRIPDRKDLEFLETHLAGPQKINVGGRVPFAVRRLRVENLDQLKRAQAYAAAKGPSQDKLSSDGDQGQVPFWRSQAHGIDKRARPPLATYCALPSVPVHASATSAPPALCPRPARGASSTARAVVSARPEMRIDDDSGSSGAHGRVKARRLYLSEDGPSGRGAAGELGRETSNSKQAARRTQSN</sequence>
<reference evidence="2" key="1">
    <citation type="submission" date="2023-01" db="EMBL/GenBank/DDBJ databases">
        <title>Colletotrichum chrysophilum M932 genome sequence.</title>
        <authorList>
            <person name="Baroncelli R."/>
        </authorList>
    </citation>
    <scope>NUCLEOTIDE SEQUENCE</scope>
    <source>
        <strain evidence="2">M932</strain>
    </source>
</reference>
<protein>
    <submittedName>
        <fullName evidence="2">Uncharacterized protein</fullName>
    </submittedName>
</protein>
<name>A0AAD9AG22_9PEZI</name>
<organism evidence="2 3">
    <name type="scientific">Colletotrichum chrysophilum</name>
    <dbReference type="NCBI Taxonomy" id="1836956"/>
    <lineage>
        <taxon>Eukaryota</taxon>
        <taxon>Fungi</taxon>
        <taxon>Dikarya</taxon>
        <taxon>Ascomycota</taxon>
        <taxon>Pezizomycotina</taxon>
        <taxon>Sordariomycetes</taxon>
        <taxon>Hypocreomycetidae</taxon>
        <taxon>Glomerellales</taxon>
        <taxon>Glomerellaceae</taxon>
        <taxon>Colletotrichum</taxon>
        <taxon>Colletotrichum gloeosporioides species complex</taxon>
    </lineage>
</organism>
<feature type="compositionally biased region" description="Polar residues" evidence="1">
    <location>
        <begin position="232"/>
        <end position="246"/>
    </location>
</feature>
<feature type="compositionally biased region" description="Low complexity" evidence="1">
    <location>
        <begin position="176"/>
        <end position="190"/>
    </location>
</feature>
<dbReference type="EMBL" id="JAQOWY010000200">
    <property type="protein sequence ID" value="KAK1847526.1"/>
    <property type="molecule type" value="Genomic_DNA"/>
</dbReference>
<dbReference type="AlphaFoldDB" id="A0AAD9AG22"/>
<accession>A0AAD9AG22</accession>